<evidence type="ECO:0000313" key="6">
    <source>
        <dbReference type="EMBL" id="SKA74523.1"/>
    </source>
</evidence>
<dbReference type="AlphaFoldDB" id="A0A1T4WB70"/>
<evidence type="ECO:0000259" key="5">
    <source>
        <dbReference type="Pfam" id="PF04542"/>
    </source>
</evidence>
<accession>A0A1T4WB70</accession>
<evidence type="ECO:0000313" key="7">
    <source>
        <dbReference type="Proteomes" id="UP000190460"/>
    </source>
</evidence>
<keyword evidence="3" id="KW-0238">DNA-binding</keyword>
<evidence type="ECO:0000256" key="2">
    <source>
        <dbReference type="ARBA" id="ARBA00023082"/>
    </source>
</evidence>
<dbReference type="NCBIfam" id="TIGR02937">
    <property type="entry name" value="sigma70-ECF"/>
    <property type="match status" value="1"/>
</dbReference>
<dbReference type="InterPro" id="IPR013325">
    <property type="entry name" value="RNA_pol_sigma_r2"/>
</dbReference>
<dbReference type="InterPro" id="IPR014284">
    <property type="entry name" value="RNA_pol_sigma-70_dom"/>
</dbReference>
<keyword evidence="7" id="KW-1185">Reference proteome</keyword>
<evidence type="ECO:0000256" key="1">
    <source>
        <dbReference type="ARBA" id="ARBA00023015"/>
    </source>
</evidence>
<dbReference type="GO" id="GO:0006352">
    <property type="term" value="P:DNA-templated transcription initiation"/>
    <property type="evidence" value="ECO:0007669"/>
    <property type="project" value="InterPro"/>
</dbReference>
<gene>
    <name evidence="6" type="ORF">SAMN02745130_01415</name>
</gene>
<reference evidence="6 7" key="1">
    <citation type="submission" date="2017-02" db="EMBL/GenBank/DDBJ databases">
        <authorList>
            <person name="Peterson S.W."/>
        </authorList>
    </citation>
    <scope>NUCLEOTIDE SEQUENCE [LARGE SCALE GENOMIC DNA]</scope>
    <source>
        <strain evidence="6 7">ATCC 49788</strain>
    </source>
</reference>
<dbReference type="InterPro" id="IPR039425">
    <property type="entry name" value="RNA_pol_sigma-70-like"/>
</dbReference>
<dbReference type="Proteomes" id="UP000190460">
    <property type="component" value="Unassembled WGS sequence"/>
</dbReference>
<dbReference type="GO" id="GO:0003677">
    <property type="term" value="F:DNA binding"/>
    <property type="evidence" value="ECO:0007669"/>
    <property type="project" value="UniProtKB-KW"/>
</dbReference>
<name>A0A1T4WB70_9GAMM</name>
<evidence type="ECO:0000256" key="4">
    <source>
        <dbReference type="ARBA" id="ARBA00023163"/>
    </source>
</evidence>
<dbReference type="PANTHER" id="PTHR43133:SF8">
    <property type="entry name" value="RNA POLYMERASE SIGMA FACTOR HI_1459-RELATED"/>
    <property type="match status" value="1"/>
</dbReference>
<feature type="domain" description="RNA polymerase sigma-70 region 2" evidence="5">
    <location>
        <begin position="56"/>
        <end position="101"/>
    </location>
</feature>
<protein>
    <submittedName>
        <fullName evidence="6">RNA polymerase sigma factor, sigma-70 family</fullName>
    </submittedName>
</protein>
<keyword evidence="4" id="KW-0804">Transcription</keyword>
<sequence length="203" mass="23244">MSAGLSRLNPEQTLDTPQCREMLGQFVEQRGDKGAQLLSVLSRYIQSCTYRHYPLSVEDQQEILQETAIKILKHHQQLQGQCSAWLFSIVRNEYIDRLRHYQAKKKVFEPDQDGNLVPMAEATTISLALADQELYNQVDCLERVFDEIARQPTGAMDMVIYTDYVQGLSHAQIAEQTGRTTGAIAKRLSGLRERVWQLKQELC</sequence>
<dbReference type="EMBL" id="FUYB01000004">
    <property type="protein sequence ID" value="SKA74523.1"/>
    <property type="molecule type" value="Genomic_DNA"/>
</dbReference>
<evidence type="ECO:0000256" key="3">
    <source>
        <dbReference type="ARBA" id="ARBA00023125"/>
    </source>
</evidence>
<dbReference type="RefSeq" id="WP_078921881.1">
    <property type="nucleotide sequence ID" value="NZ_FUYB01000004.1"/>
</dbReference>
<dbReference type="STRING" id="92487.SAMN02745130_01415"/>
<keyword evidence="2" id="KW-0731">Sigma factor</keyword>
<dbReference type="Gene3D" id="1.10.1740.10">
    <property type="match status" value="1"/>
</dbReference>
<dbReference type="OrthoDB" id="5623181at2"/>
<proteinExistence type="predicted"/>
<dbReference type="Pfam" id="PF04542">
    <property type="entry name" value="Sigma70_r2"/>
    <property type="match status" value="1"/>
</dbReference>
<dbReference type="GO" id="GO:0016987">
    <property type="term" value="F:sigma factor activity"/>
    <property type="evidence" value="ECO:0007669"/>
    <property type="project" value="UniProtKB-KW"/>
</dbReference>
<dbReference type="SUPFAM" id="SSF88946">
    <property type="entry name" value="Sigma2 domain of RNA polymerase sigma factors"/>
    <property type="match status" value="1"/>
</dbReference>
<dbReference type="PANTHER" id="PTHR43133">
    <property type="entry name" value="RNA POLYMERASE ECF-TYPE SIGMA FACTO"/>
    <property type="match status" value="1"/>
</dbReference>
<dbReference type="InterPro" id="IPR007627">
    <property type="entry name" value="RNA_pol_sigma70_r2"/>
</dbReference>
<keyword evidence="1" id="KW-0805">Transcription regulation</keyword>
<organism evidence="6 7">
    <name type="scientific">Thiothrix eikelboomii</name>
    <dbReference type="NCBI Taxonomy" id="92487"/>
    <lineage>
        <taxon>Bacteria</taxon>
        <taxon>Pseudomonadati</taxon>
        <taxon>Pseudomonadota</taxon>
        <taxon>Gammaproteobacteria</taxon>
        <taxon>Thiotrichales</taxon>
        <taxon>Thiotrichaceae</taxon>
        <taxon>Thiothrix</taxon>
    </lineage>
</organism>